<keyword evidence="2" id="KW-1185">Reference proteome</keyword>
<dbReference type="AlphaFoldDB" id="A0A938WU23"/>
<evidence type="ECO:0000313" key="2">
    <source>
        <dbReference type="Proteomes" id="UP000706891"/>
    </source>
</evidence>
<gene>
    <name evidence="1" type="ORF">H6A34_07485</name>
</gene>
<dbReference type="Pfam" id="PF11276">
    <property type="entry name" value="DUF3078"/>
    <property type="match status" value="1"/>
</dbReference>
<dbReference type="PROSITE" id="PS51257">
    <property type="entry name" value="PROKAR_LIPOPROTEIN"/>
    <property type="match status" value="1"/>
</dbReference>
<dbReference type="EMBL" id="JACJJG010000033">
    <property type="protein sequence ID" value="MBM6673716.1"/>
    <property type="molecule type" value="Genomic_DNA"/>
</dbReference>
<name>A0A938WU23_9BACT</name>
<organism evidence="1 2">
    <name type="scientific">Marseilla massiliensis</name>
    <dbReference type="NCBI Taxonomy" id="1841864"/>
    <lineage>
        <taxon>Bacteria</taxon>
        <taxon>Pseudomonadati</taxon>
        <taxon>Bacteroidota</taxon>
        <taxon>Bacteroidia</taxon>
        <taxon>Bacteroidales</taxon>
        <taxon>Prevotellaceae</taxon>
        <taxon>Marseilla</taxon>
    </lineage>
</organism>
<reference evidence="1" key="1">
    <citation type="submission" date="2020-08" db="EMBL/GenBank/DDBJ databases">
        <authorList>
            <person name="Cejkova D."/>
            <person name="Kubasova T."/>
            <person name="Jahodarova E."/>
            <person name="Rychlik I."/>
        </authorList>
    </citation>
    <scope>NUCLEOTIDE SEQUENCE</scope>
    <source>
        <strain evidence="1">An824</strain>
    </source>
</reference>
<accession>A0A938WU23</accession>
<reference evidence="1" key="2">
    <citation type="journal article" date="2021" name="Sci. Rep.">
        <title>The distribution of antibiotic resistance genes in chicken gut microbiota commensals.</title>
        <authorList>
            <person name="Juricova H."/>
            <person name="Matiasovicova J."/>
            <person name="Kubasova T."/>
            <person name="Cejkova D."/>
            <person name="Rychlik I."/>
        </authorList>
    </citation>
    <scope>NUCLEOTIDE SEQUENCE</scope>
    <source>
        <strain evidence="1">An824</strain>
    </source>
</reference>
<comment type="caution">
    <text evidence="1">The sequence shown here is derived from an EMBL/GenBank/DDBJ whole genome shotgun (WGS) entry which is preliminary data.</text>
</comment>
<proteinExistence type="predicted"/>
<evidence type="ECO:0000313" key="1">
    <source>
        <dbReference type="EMBL" id="MBM6673716.1"/>
    </source>
</evidence>
<sequence length="433" mass="49790">MKLKLLFVIVLTGFAGVACGQVKHWRHRLNRPQVDTSVVVAYMDSLRAYKVKADSVSRLMDSLSIKPAADSRYFRLFSPLTFYHSIAGRSLVLGADSVDDVESAIDDVLMAAYMRRPGRVEATEGEIARAGSLHEEITKPLRHKVKYVKKDEVVPEVELDVPLEIVVEKPNFWTFSGDYYLQFLQNYVSDNWYKGGESNYSMMASATLQANYNNKQKLKFENKLELKLGVQTSRGDTLHSVKTTEDLIRYTGKLGLQATNKWYYTFQLIAYTQFMRGYKSNDPAVYSDILSPLNMNFSLGMSYTVNALNNRLTGSIQLAPLAYNFKYVGREELATQYGLEEGKHTLNDFGSECTFDLTWTMSELIKWKSRLYAYTTYKRTEVEWENTITFQFNKFISSNVFIYPRFDDGASRDEDLGYWQFKEYASIGFAYSF</sequence>
<dbReference type="RefSeq" id="WP_205104570.1">
    <property type="nucleotide sequence ID" value="NZ_JACJJG010000033.1"/>
</dbReference>
<protein>
    <submittedName>
        <fullName evidence="1">DUF3078 domain-containing protein</fullName>
    </submittedName>
</protein>
<dbReference type="Proteomes" id="UP000706891">
    <property type="component" value="Unassembled WGS sequence"/>
</dbReference>
<dbReference type="InterPro" id="IPR021428">
    <property type="entry name" value="DUF3078"/>
</dbReference>